<feature type="region of interest" description="Disordered" evidence="1">
    <location>
        <begin position="269"/>
        <end position="289"/>
    </location>
</feature>
<dbReference type="PANTHER" id="PTHR47273">
    <property type="entry name" value="EXPRESSED PROTEIN"/>
    <property type="match status" value="1"/>
</dbReference>
<feature type="compositionally biased region" description="Polar residues" evidence="1">
    <location>
        <begin position="178"/>
        <end position="191"/>
    </location>
</feature>
<reference evidence="3" key="1">
    <citation type="submission" date="2009-02" db="EMBL/GenBank/DDBJ databases">
        <title>Full length sequence-verified cDNA sequences from Sitka spruce (Picea sitchensis).</title>
        <authorList>
            <person name="Reid K.E."/>
            <person name="Liao N."/>
            <person name="Ralph S."/>
            <person name="Kolosova N."/>
            <person name="Oddy C."/>
            <person name="Moore R."/>
            <person name="Mayo M."/>
            <person name="Wagner S."/>
            <person name="King J."/>
            <person name="Yanchuk A."/>
            <person name="Holt R."/>
            <person name="Jones S."/>
            <person name="Marra M."/>
            <person name="Ritland C.E."/>
            <person name="Ritland K."/>
            <person name="Bohlmann J."/>
        </authorList>
    </citation>
    <scope>NUCLEOTIDE SEQUENCE</scope>
    <source>
        <tissue evidence="3">Bark</tissue>
    </source>
</reference>
<dbReference type="PANTHER" id="PTHR47273:SF4">
    <property type="entry name" value="EXPRESSED PROTEIN"/>
    <property type="match status" value="1"/>
</dbReference>
<dbReference type="EMBL" id="BT071629">
    <property type="protein sequence ID" value="ACN41080.1"/>
    <property type="molecule type" value="mRNA"/>
</dbReference>
<protein>
    <recommendedName>
        <fullName evidence="4">Pollen Ole e 1 allergen and extensin family protein</fullName>
    </recommendedName>
</protein>
<dbReference type="AlphaFoldDB" id="C0PTE0"/>
<accession>C0PTE0</accession>
<organism evidence="3">
    <name type="scientific">Picea sitchensis</name>
    <name type="common">Sitka spruce</name>
    <name type="synonym">Pinus sitchensis</name>
    <dbReference type="NCBI Taxonomy" id="3332"/>
    <lineage>
        <taxon>Eukaryota</taxon>
        <taxon>Viridiplantae</taxon>
        <taxon>Streptophyta</taxon>
        <taxon>Embryophyta</taxon>
        <taxon>Tracheophyta</taxon>
        <taxon>Spermatophyta</taxon>
        <taxon>Pinopsida</taxon>
        <taxon>Pinidae</taxon>
        <taxon>Conifers I</taxon>
        <taxon>Pinales</taxon>
        <taxon>Pinaceae</taxon>
        <taxon>Picea</taxon>
    </lineage>
</organism>
<feature type="chain" id="PRO_5002900241" description="Pollen Ole e 1 allergen and extensin family protein" evidence="2">
    <location>
        <begin position="27"/>
        <end position="310"/>
    </location>
</feature>
<feature type="compositionally biased region" description="Pro residues" evidence="1">
    <location>
        <begin position="269"/>
        <end position="287"/>
    </location>
</feature>
<evidence type="ECO:0000313" key="3">
    <source>
        <dbReference type="EMBL" id="ACN41080.1"/>
    </source>
</evidence>
<feature type="region of interest" description="Disordered" evidence="1">
    <location>
        <begin position="174"/>
        <end position="199"/>
    </location>
</feature>
<keyword evidence="2" id="KW-0732">Signal</keyword>
<sequence>MASIHSNAISITVLGFFLCCLSLVGASTFAGQEKDSSVVVVGKVFCDTCLEHRLSENSYFISGASIAVECGLNRKTMTLSIIGETDENGEFRVELPSNILQSADQLNKCWVSPRNSPLRSCKIPSTSAPSKLTLQSVSNGVVTYSAGSFSYRHETVPPSCYREDFLTRMRGREMAENVDQSSKAVQQTPTIPSLPKLPPASLPSVPPFPKLSVPPLPSVPSIPKAPPLPSIPPLPSVPPTPKTPPLPSIPPLPSVPPFPITPPLPPFSFPPFPKPTIPGAPPLPQIPQIPQIPNFQFPPIPFLTPPPPGH</sequence>
<feature type="signal peptide" evidence="2">
    <location>
        <begin position="1"/>
        <end position="26"/>
    </location>
</feature>
<name>C0PTE0_PICSI</name>
<evidence type="ECO:0008006" key="4">
    <source>
        <dbReference type="Google" id="ProtNLM"/>
    </source>
</evidence>
<proteinExistence type="evidence at transcript level"/>
<evidence type="ECO:0000256" key="2">
    <source>
        <dbReference type="SAM" id="SignalP"/>
    </source>
</evidence>
<evidence type="ECO:0000256" key="1">
    <source>
        <dbReference type="SAM" id="MobiDB-lite"/>
    </source>
</evidence>
<dbReference type="Pfam" id="PF01190">
    <property type="entry name" value="Pollen_Ole_e_1"/>
    <property type="match status" value="1"/>
</dbReference>